<dbReference type="InterPro" id="IPR020084">
    <property type="entry name" value="NUDIX_hydrolase_CS"/>
</dbReference>
<dbReference type="EMBL" id="BDIP01004421">
    <property type="protein sequence ID" value="GCA63656.1"/>
    <property type="molecule type" value="Genomic_DNA"/>
</dbReference>
<keyword evidence="2" id="KW-1185">Reference proteome</keyword>
<dbReference type="Gene3D" id="3.90.79.10">
    <property type="entry name" value="Nucleoside Triphosphate Pyrophosphohydrolase"/>
    <property type="match status" value="1"/>
</dbReference>
<accession>A0A391NUJ7</accession>
<organism evidence="1 2">
    <name type="scientific">Kipferlia bialata</name>
    <dbReference type="NCBI Taxonomy" id="797122"/>
    <lineage>
        <taxon>Eukaryota</taxon>
        <taxon>Metamonada</taxon>
        <taxon>Carpediemonas-like organisms</taxon>
        <taxon>Kipferlia</taxon>
    </lineage>
</organism>
<evidence type="ECO:0000313" key="1">
    <source>
        <dbReference type="EMBL" id="GCA63656.1"/>
    </source>
</evidence>
<protein>
    <recommendedName>
        <fullName evidence="3">Nudix hydrolase domain-containing protein</fullName>
    </recommendedName>
</protein>
<dbReference type="AlphaFoldDB" id="A0A391NUJ7"/>
<evidence type="ECO:0000313" key="2">
    <source>
        <dbReference type="Proteomes" id="UP000265618"/>
    </source>
</evidence>
<proteinExistence type="predicted"/>
<gene>
    <name evidence="1" type="ORF">KIPB_011151</name>
</gene>
<reference evidence="1 2" key="1">
    <citation type="journal article" date="2018" name="PLoS ONE">
        <title>The draft genome of Kipferlia bialata reveals reductive genome evolution in fornicate parasites.</title>
        <authorList>
            <person name="Tanifuji G."/>
            <person name="Takabayashi S."/>
            <person name="Kume K."/>
            <person name="Takagi M."/>
            <person name="Nakayama T."/>
            <person name="Kamikawa R."/>
            <person name="Inagaki Y."/>
            <person name="Hashimoto T."/>
        </authorList>
    </citation>
    <scope>NUCLEOTIDE SEQUENCE [LARGE SCALE GENOMIC DNA]</scope>
    <source>
        <strain evidence="1">NY0173</strain>
    </source>
</reference>
<comment type="caution">
    <text evidence="1">The sequence shown here is derived from an EMBL/GenBank/DDBJ whole genome shotgun (WGS) entry which is preliminary data.</text>
</comment>
<dbReference type="Proteomes" id="UP000265618">
    <property type="component" value="Unassembled WGS sequence"/>
</dbReference>
<name>A0A391NUJ7_9EUKA</name>
<dbReference type="SUPFAM" id="SSF55811">
    <property type="entry name" value="Nudix"/>
    <property type="match status" value="1"/>
</dbReference>
<dbReference type="PROSITE" id="PS00893">
    <property type="entry name" value="NUDIX_BOX"/>
    <property type="match status" value="1"/>
</dbReference>
<evidence type="ECO:0008006" key="3">
    <source>
        <dbReference type="Google" id="ProtNLM"/>
    </source>
</evidence>
<dbReference type="GO" id="GO:0016787">
    <property type="term" value="F:hydrolase activity"/>
    <property type="evidence" value="ECO:0007669"/>
    <property type="project" value="UniProtKB-KW"/>
</dbReference>
<dbReference type="CDD" id="cd02883">
    <property type="entry name" value="NUDIX_Hydrolase"/>
    <property type="match status" value="1"/>
</dbReference>
<dbReference type="InterPro" id="IPR015797">
    <property type="entry name" value="NUDIX_hydrolase-like_dom_sf"/>
</dbReference>
<sequence length="342" mass="38121">MTGAETCTHAVYVIGAKESRRQKSGEWYDCYYAYCSALDGERSPPLELWVSGYWDEDTQGAETKEEIKARRALCTPKDGVTLVRVRGVVQRRPRKTILIGTIIQPPVPATLPVSYSRGRYLFIHDGKRVLLQRNRGSESGKALPYVLSEYVNRGWTLSEGHDSDVHDLVRGLTHLDCTRYLACVTSERAPDIYGFEQARKRIGRTLRTQLRGLFRDTLPLIKSEGEVDVDEHPYDPVGGEPQRGETPLETCLREGKEECGWGRKLIKSVQNVAAFGKVEYVRLGTFSVGSLKVSSDMLNNCIGDPSLRGPEIGAVGVYTYAEAATMCRRCMAEYVLGLGDST</sequence>